<dbReference type="Gene3D" id="3.20.20.410">
    <property type="entry name" value="Protein of unknown function UPF0759"/>
    <property type="match status" value="1"/>
</dbReference>
<dbReference type="PANTHER" id="PTHR30348:SF13">
    <property type="entry name" value="UPF0759 PROTEIN YUNF"/>
    <property type="match status" value="1"/>
</dbReference>
<comment type="caution">
    <text evidence="1">The sequence shown here is derived from an EMBL/GenBank/DDBJ whole genome shotgun (WGS) entry which is preliminary data.</text>
</comment>
<dbReference type="PANTHER" id="PTHR30348">
    <property type="entry name" value="UNCHARACTERIZED PROTEIN YECE"/>
    <property type="match status" value="1"/>
</dbReference>
<dbReference type="InterPro" id="IPR002763">
    <property type="entry name" value="DUF72"/>
</dbReference>
<dbReference type="AlphaFoldDB" id="A0A7C5X354"/>
<gene>
    <name evidence="1" type="ORF">ENN04_00410</name>
</gene>
<protein>
    <submittedName>
        <fullName evidence="1">DUF72 domain-containing protein</fullName>
    </submittedName>
</protein>
<organism evidence="1">
    <name type="scientific">Thermocrinis ruber</name>
    <dbReference type="NCBI Taxonomy" id="75906"/>
    <lineage>
        <taxon>Bacteria</taxon>
        <taxon>Pseudomonadati</taxon>
        <taxon>Aquificota</taxon>
        <taxon>Aquificia</taxon>
        <taxon>Aquificales</taxon>
        <taxon>Aquificaceae</taxon>
        <taxon>Thermocrinis</taxon>
    </lineage>
</organism>
<sequence length="263" mass="31195">MRVYVGCSGFYYRDWVGVFYPPRLKRQEWLSYYEKFFNVLELNASFYRFPDRATVKSLLERTSKLRFALKAHRVFTHKRNYSQEDVRRFLYSIEPIANEERLIAILFQFPNNFGYSADALNYIEKLSGDFRGFDRVLEVRNKSFRRADFYQFLEDVGFSIVNCDAPKGDKFLVGPWVGVGSINYVRLHGRDPENLYDYLYSLEELKKLKEKIKALGDRETYIFFNNTAKAKAVLNALQMKLLFGIEVEIPQSLQKAYAEREWE</sequence>
<proteinExistence type="predicted"/>
<dbReference type="Pfam" id="PF01904">
    <property type="entry name" value="DUF72"/>
    <property type="match status" value="1"/>
</dbReference>
<dbReference type="EMBL" id="DSAC01000006">
    <property type="protein sequence ID" value="HHO73094.1"/>
    <property type="molecule type" value="Genomic_DNA"/>
</dbReference>
<evidence type="ECO:0000313" key="1">
    <source>
        <dbReference type="EMBL" id="HHO73094.1"/>
    </source>
</evidence>
<dbReference type="InterPro" id="IPR036520">
    <property type="entry name" value="UPF0759_sf"/>
</dbReference>
<dbReference type="SUPFAM" id="SSF117396">
    <property type="entry name" value="TM1631-like"/>
    <property type="match status" value="1"/>
</dbReference>
<reference evidence="1" key="1">
    <citation type="journal article" date="2020" name="mSystems">
        <title>Genome- and Community-Level Interaction Insights into Carbon Utilization and Element Cycling Functions of Hydrothermarchaeota in Hydrothermal Sediment.</title>
        <authorList>
            <person name="Zhou Z."/>
            <person name="Liu Y."/>
            <person name="Xu W."/>
            <person name="Pan J."/>
            <person name="Luo Z.H."/>
            <person name="Li M."/>
        </authorList>
    </citation>
    <scope>NUCLEOTIDE SEQUENCE [LARGE SCALE GENOMIC DNA]</scope>
    <source>
        <strain evidence="1">SpSt-114</strain>
    </source>
</reference>
<name>A0A7C5X354_9AQUI</name>
<accession>A0A7C5X354</accession>